<evidence type="ECO:0000313" key="2">
    <source>
        <dbReference type="Proteomes" id="UP001189619"/>
    </source>
</evidence>
<gene>
    <name evidence="1" type="ORF">BSPP4475_03975</name>
</gene>
<name>A0AA48RGR7_9BACL</name>
<accession>A0AA48RGR7</accession>
<proteinExistence type="predicted"/>
<dbReference type="EMBL" id="OY569118">
    <property type="protein sequence ID" value="CAJ1001482.1"/>
    <property type="molecule type" value="Genomic_DNA"/>
</dbReference>
<protein>
    <submittedName>
        <fullName evidence="1">Uncharacterized protein</fullName>
    </submittedName>
</protein>
<reference evidence="1" key="1">
    <citation type="submission" date="2023-07" db="EMBL/GenBank/DDBJ databases">
        <authorList>
            <person name="Ivanov I."/>
            <person name="Teneva D."/>
            <person name="Stoikov I."/>
        </authorList>
    </citation>
    <scope>NUCLEOTIDE SEQUENCE</scope>
    <source>
        <strain evidence="1">4475</strain>
    </source>
</reference>
<dbReference type="KEGG" id="bayd:BSPP4475_03975"/>
<evidence type="ECO:0000313" key="1">
    <source>
        <dbReference type="EMBL" id="CAJ1001482.1"/>
    </source>
</evidence>
<dbReference type="AlphaFoldDB" id="A0AA48RGR7"/>
<sequence>MCEEMMCRIVNADKNRERFEDHAGGQQIGGQLEQICLADSTAVN</sequence>
<organism evidence="1 2">
    <name type="scientific">Brevibacillus aydinogluensis</name>
    <dbReference type="NCBI Taxonomy" id="927786"/>
    <lineage>
        <taxon>Bacteria</taxon>
        <taxon>Bacillati</taxon>
        <taxon>Bacillota</taxon>
        <taxon>Bacilli</taxon>
        <taxon>Bacillales</taxon>
        <taxon>Paenibacillaceae</taxon>
        <taxon>Brevibacillus</taxon>
    </lineage>
</organism>
<dbReference type="Proteomes" id="UP001189619">
    <property type="component" value="Chromosome"/>
</dbReference>
<keyword evidence="2" id="KW-1185">Reference proteome</keyword>